<dbReference type="GO" id="GO:0003723">
    <property type="term" value="F:RNA binding"/>
    <property type="evidence" value="ECO:0007669"/>
    <property type="project" value="TreeGrafter"/>
</dbReference>
<dbReference type="GO" id="GO:0007005">
    <property type="term" value="P:mitochondrion organization"/>
    <property type="evidence" value="ECO:0007669"/>
    <property type="project" value="TreeGrafter"/>
</dbReference>
<dbReference type="InParanoid" id="A0A2J7RDT2"/>
<keyword evidence="2" id="KW-1185">Reference proteome</keyword>
<organism evidence="1 2">
    <name type="scientific">Cryptotermes secundus</name>
    <dbReference type="NCBI Taxonomy" id="105785"/>
    <lineage>
        <taxon>Eukaryota</taxon>
        <taxon>Metazoa</taxon>
        <taxon>Ecdysozoa</taxon>
        <taxon>Arthropoda</taxon>
        <taxon>Hexapoda</taxon>
        <taxon>Insecta</taxon>
        <taxon>Pterygota</taxon>
        <taxon>Neoptera</taxon>
        <taxon>Polyneoptera</taxon>
        <taxon>Dictyoptera</taxon>
        <taxon>Blattodea</taxon>
        <taxon>Blattoidea</taxon>
        <taxon>Termitoidae</taxon>
        <taxon>Kalotermitidae</taxon>
        <taxon>Cryptotermitinae</taxon>
        <taxon>Cryptotermes</taxon>
    </lineage>
</organism>
<comment type="caution">
    <text evidence="1">The sequence shown here is derived from an EMBL/GenBank/DDBJ whole genome shotgun (WGS) entry which is preliminary data.</text>
</comment>
<dbReference type="InterPro" id="IPR011990">
    <property type="entry name" value="TPR-like_helical_dom_sf"/>
</dbReference>
<dbReference type="PANTHER" id="PTHR14700:SF0">
    <property type="entry name" value="PENTATRICOPEPTIDE REPEAT-CONTAINING PROTEIN 2, MITOCHONDRIAL"/>
    <property type="match status" value="1"/>
</dbReference>
<reference evidence="1 2" key="1">
    <citation type="submission" date="2017-12" db="EMBL/GenBank/DDBJ databases">
        <title>Hemimetabolous genomes reveal molecular basis of termite eusociality.</title>
        <authorList>
            <person name="Harrison M.C."/>
            <person name="Jongepier E."/>
            <person name="Robertson H.M."/>
            <person name="Arning N."/>
            <person name="Bitard-Feildel T."/>
            <person name="Chao H."/>
            <person name="Childers C.P."/>
            <person name="Dinh H."/>
            <person name="Doddapaneni H."/>
            <person name="Dugan S."/>
            <person name="Gowin J."/>
            <person name="Greiner C."/>
            <person name="Han Y."/>
            <person name="Hu H."/>
            <person name="Hughes D.S.T."/>
            <person name="Huylmans A.-K."/>
            <person name="Kemena C."/>
            <person name="Kremer L.P.M."/>
            <person name="Lee S.L."/>
            <person name="Lopez-Ezquerra A."/>
            <person name="Mallet L."/>
            <person name="Monroy-Kuhn J.M."/>
            <person name="Moser A."/>
            <person name="Murali S.C."/>
            <person name="Muzny D.M."/>
            <person name="Otani S."/>
            <person name="Piulachs M.-D."/>
            <person name="Poelchau M."/>
            <person name="Qu J."/>
            <person name="Schaub F."/>
            <person name="Wada-Katsumata A."/>
            <person name="Worley K.C."/>
            <person name="Xie Q."/>
            <person name="Ylla G."/>
            <person name="Poulsen M."/>
            <person name="Gibbs R.A."/>
            <person name="Schal C."/>
            <person name="Richards S."/>
            <person name="Belles X."/>
            <person name="Korb J."/>
            <person name="Bornberg-Bauer E."/>
        </authorList>
    </citation>
    <scope>NUCLEOTIDE SEQUENCE [LARGE SCALE GENOMIC DNA]</scope>
    <source>
        <tissue evidence="1">Whole body</tissue>
    </source>
</reference>
<dbReference type="InterPro" id="IPR034629">
    <property type="entry name" value="PTCD2"/>
</dbReference>
<evidence type="ECO:0000313" key="1">
    <source>
        <dbReference type="EMBL" id="PNF38995.1"/>
    </source>
</evidence>
<name>A0A2J7RDT2_9NEOP</name>
<proteinExistence type="predicted"/>
<dbReference type="OrthoDB" id="6073372at2759"/>
<gene>
    <name evidence="1" type="ORF">B7P43_G05983</name>
</gene>
<evidence type="ECO:0000313" key="2">
    <source>
        <dbReference type="Proteomes" id="UP000235965"/>
    </source>
</evidence>
<dbReference type="GO" id="GO:0050684">
    <property type="term" value="P:regulation of mRNA processing"/>
    <property type="evidence" value="ECO:0007669"/>
    <property type="project" value="InterPro"/>
</dbReference>
<dbReference type="AlphaFoldDB" id="A0A2J7RDT2"/>
<accession>A0A2J7RDT2</accession>
<evidence type="ECO:0008006" key="3">
    <source>
        <dbReference type="Google" id="ProtNLM"/>
    </source>
</evidence>
<dbReference type="GO" id="GO:0005739">
    <property type="term" value="C:mitochondrion"/>
    <property type="evidence" value="ECO:0007669"/>
    <property type="project" value="InterPro"/>
</dbReference>
<dbReference type="EMBL" id="NEVH01005284">
    <property type="protein sequence ID" value="PNF38995.1"/>
    <property type="molecule type" value="Genomic_DNA"/>
</dbReference>
<dbReference type="PANTHER" id="PTHR14700">
    <property type="entry name" value="PENTATRICOPEPTIDE REPEAT-CONTAINING PROTEIN 2, MITOCHONDRIAL"/>
    <property type="match status" value="1"/>
</dbReference>
<dbReference type="Gene3D" id="1.25.40.10">
    <property type="entry name" value="Tetratricopeptide repeat domain"/>
    <property type="match status" value="1"/>
</dbReference>
<sequence>MAKFVCAVQEGFLLTRICGGGLSHIRNGYEGIRFLFAPAALGLDNYSVMRDRTKIQFVNLADKFRTKMLEFSDPDSSNMIFTEDLKNMIHLAEDTADDLNLVYRMMKRFNQQNKEVRFGSYVFGPVVMRMYYFLNKPDEALEVFKDPDLEDFFAQLGTYQILMDLLFENGKYQDILDVFEIIKQRQHQEAKYPKNVVILTFAACFKLNTADSFKYGMDLWKELKEIGHIPMRRAITFAAGLALNQNAPHIAFEIISGMHQQNYVTVRNLKVAALADIGRPEDALPILRSVLDVDVPSQKKQTFSEEVIQKLRASADKTGNKETIYEFQQIVKRLSEGGHITDEGLDEQLCMQIAETFRNSAQERNQRFLAASFSRQDHGRARTYARPGLKDMY</sequence>
<protein>
    <recommendedName>
        <fullName evidence="3">Pentatricopeptide repeat-containing protein 2, mitochondrial</fullName>
    </recommendedName>
</protein>
<dbReference type="Proteomes" id="UP000235965">
    <property type="component" value="Unassembled WGS sequence"/>
</dbReference>